<dbReference type="AlphaFoldDB" id="E5AE30"/>
<dbReference type="RefSeq" id="XP_003844948.1">
    <property type="nucleotide sequence ID" value="XM_003844900.1"/>
</dbReference>
<evidence type="ECO:0008006" key="4">
    <source>
        <dbReference type="Google" id="ProtNLM"/>
    </source>
</evidence>
<dbReference type="PANTHER" id="PTHR37285">
    <property type="entry name" value="SPORE WALL MATURATION PROTEIN DIT1"/>
    <property type="match status" value="1"/>
</dbReference>
<accession>E5AE30</accession>
<protein>
    <recommendedName>
        <fullName evidence="4">Pyoverdine/dityrosine biosynthesis protein</fullName>
    </recommendedName>
</protein>
<keyword evidence="3" id="KW-1185">Reference proteome</keyword>
<dbReference type="PANTHER" id="PTHR37285:SF5">
    <property type="entry name" value="SPORE WALL MATURATION PROTEIN DIT1"/>
    <property type="match status" value="1"/>
</dbReference>
<sequence>MEARMLSVQQMLKVYLDGAARIQSSIHTSHEGNDKIAITDHRNVEGRSSVSASPKPALEALPSRSAVSNGDLKHHEITTMEIKGVASINRNCAFSKVKQHTVEEIQNDSGYATPSLELDTKEIEQLASKILDVIQRYGQHIAPKSEEEHLPEWIGKPLFMEKVMSQLEKGEPVKMILPAFPWKSINKVDKVTGVLPDLGEELALARLNQMCEDIRTVYPMGGQVWLATDGLVFDDVVGIPDLETWTYSERLFQITQECGFDQNIRLLRVMDILGYTAGRKLDWELYISLAQRCRDHLMASYGRTEDEVRAMMREDSDTLLTYCGFIRFLESDLRYSHIATTATSGQKYRKCVKKVAINMMIRAESFTKLLQSSYTDYVRLSIHPSTGTVKLSIPLIITGTGEFPRTPWHSSIALSVTGVYSTVHRKNVQETHTSMFREDDNDSSSPHYFREKSTLWDWEDKDVVFQPHFPNTLIVRPRSTIPSGAKTLTGEQITKLRALIAVHTAGPVIIEGFANTDMLDTVAAAV</sequence>
<dbReference type="InterPro" id="IPR007817">
    <property type="entry name" value="Isocyanide_synthase_DIT1"/>
</dbReference>
<feature type="region of interest" description="Disordered" evidence="1">
    <location>
        <begin position="42"/>
        <end position="68"/>
    </location>
</feature>
<dbReference type="Pfam" id="PF05141">
    <property type="entry name" value="DIT1_PvcA"/>
    <property type="match status" value="1"/>
</dbReference>
<dbReference type="HOGENOM" id="CLU_038280_1_0_1"/>
<dbReference type="GeneID" id="13290700"/>
<organism evidence="2 3">
    <name type="scientific">Leptosphaeria maculans (strain JN3 / isolate v23.1.3 / race Av1-4-5-6-7-8)</name>
    <name type="common">Blackleg fungus</name>
    <name type="synonym">Phoma lingam</name>
    <dbReference type="NCBI Taxonomy" id="985895"/>
    <lineage>
        <taxon>Eukaryota</taxon>
        <taxon>Fungi</taxon>
        <taxon>Dikarya</taxon>
        <taxon>Ascomycota</taxon>
        <taxon>Pezizomycotina</taxon>
        <taxon>Dothideomycetes</taxon>
        <taxon>Pleosporomycetidae</taxon>
        <taxon>Pleosporales</taxon>
        <taxon>Pleosporineae</taxon>
        <taxon>Leptosphaeriaceae</taxon>
        <taxon>Plenodomus</taxon>
        <taxon>Plenodomus lingam/Leptosphaeria maculans species complex</taxon>
    </lineage>
</organism>
<dbReference type="eggNOG" id="ENOG502SMHH">
    <property type="taxonomic scope" value="Eukaryota"/>
</dbReference>
<dbReference type="Proteomes" id="UP000002668">
    <property type="component" value="Genome"/>
</dbReference>
<reference evidence="3" key="1">
    <citation type="journal article" date="2011" name="Nat. Commun.">
        <title>Effector diversification within compartments of the Leptosphaeria maculans genome affected by Repeat-Induced Point mutations.</title>
        <authorList>
            <person name="Rouxel T."/>
            <person name="Grandaubert J."/>
            <person name="Hane J.K."/>
            <person name="Hoede C."/>
            <person name="van de Wouw A.P."/>
            <person name="Couloux A."/>
            <person name="Dominguez V."/>
            <person name="Anthouard V."/>
            <person name="Bally P."/>
            <person name="Bourras S."/>
            <person name="Cozijnsen A.J."/>
            <person name="Ciuffetti L.M."/>
            <person name="Degrave A."/>
            <person name="Dilmaghani A."/>
            <person name="Duret L."/>
            <person name="Fudal I."/>
            <person name="Goodwin S.B."/>
            <person name="Gout L."/>
            <person name="Glaser N."/>
            <person name="Linglin J."/>
            <person name="Kema G.H.J."/>
            <person name="Lapalu N."/>
            <person name="Lawrence C.B."/>
            <person name="May K."/>
            <person name="Meyer M."/>
            <person name="Ollivier B."/>
            <person name="Poulain J."/>
            <person name="Schoch C.L."/>
            <person name="Simon A."/>
            <person name="Spatafora J.W."/>
            <person name="Stachowiak A."/>
            <person name="Turgeon B.G."/>
            <person name="Tyler B.M."/>
            <person name="Vincent D."/>
            <person name="Weissenbach J."/>
            <person name="Amselem J."/>
            <person name="Quesneville H."/>
            <person name="Oliver R.P."/>
            <person name="Wincker P."/>
            <person name="Balesdent M.-H."/>
            <person name="Howlett B.J."/>
        </authorList>
    </citation>
    <scope>NUCLEOTIDE SEQUENCE [LARGE SCALE GENOMIC DNA]</scope>
    <source>
        <strain evidence="3">JN3 / isolate v23.1.3 / race Av1-4-5-6-7-8</strain>
    </source>
</reference>
<name>E5AE30_LEPMJ</name>
<dbReference type="InParanoid" id="E5AE30"/>
<dbReference type="OrthoDB" id="429813at2759"/>
<gene>
    <name evidence="2" type="ORF">LEMA_P002560.1</name>
</gene>
<dbReference type="STRING" id="985895.E5AE30"/>
<dbReference type="EMBL" id="FP929139">
    <property type="protein sequence ID" value="CBY01469.1"/>
    <property type="molecule type" value="Genomic_DNA"/>
</dbReference>
<evidence type="ECO:0000256" key="1">
    <source>
        <dbReference type="SAM" id="MobiDB-lite"/>
    </source>
</evidence>
<dbReference type="OMA" id="HAHEPWE"/>
<evidence type="ECO:0000313" key="2">
    <source>
        <dbReference type="EMBL" id="CBY01469.1"/>
    </source>
</evidence>
<proteinExistence type="predicted"/>
<evidence type="ECO:0000313" key="3">
    <source>
        <dbReference type="Proteomes" id="UP000002668"/>
    </source>
</evidence>
<dbReference type="VEuPathDB" id="FungiDB:LEMA_P002560.1"/>